<dbReference type="GO" id="GO:0016791">
    <property type="term" value="F:phosphatase activity"/>
    <property type="evidence" value="ECO:0007669"/>
    <property type="project" value="TreeGrafter"/>
</dbReference>
<dbReference type="SMART" id="SM00855">
    <property type="entry name" value="PGAM"/>
    <property type="match status" value="1"/>
</dbReference>
<proteinExistence type="predicted"/>
<dbReference type="InterPro" id="IPR013078">
    <property type="entry name" value="His_Pase_superF_clade-1"/>
</dbReference>
<keyword evidence="3" id="KW-1185">Reference proteome</keyword>
<evidence type="ECO:0000256" key="1">
    <source>
        <dbReference type="SAM" id="MobiDB-lite"/>
    </source>
</evidence>
<reference evidence="2" key="1">
    <citation type="submission" date="2021-02" db="EMBL/GenBank/DDBJ databases">
        <title>Genome sequence Cadophora malorum strain M34.</title>
        <authorList>
            <person name="Stefanovic E."/>
            <person name="Vu D."/>
            <person name="Scully C."/>
            <person name="Dijksterhuis J."/>
            <person name="Roader J."/>
            <person name="Houbraken J."/>
        </authorList>
    </citation>
    <scope>NUCLEOTIDE SEQUENCE</scope>
    <source>
        <strain evidence="2">M34</strain>
    </source>
</reference>
<gene>
    <name evidence="2" type="ORF">IFR04_011854</name>
</gene>
<evidence type="ECO:0000313" key="2">
    <source>
        <dbReference type="EMBL" id="KAG4415033.1"/>
    </source>
</evidence>
<dbReference type="Gene3D" id="3.40.50.1240">
    <property type="entry name" value="Phosphoglycerate mutase-like"/>
    <property type="match status" value="1"/>
</dbReference>
<protein>
    <recommendedName>
        <fullName evidence="4">Phosphoglycerate mutase-like protein</fullName>
    </recommendedName>
</protein>
<dbReference type="InterPro" id="IPR050275">
    <property type="entry name" value="PGM_Phosphatase"/>
</dbReference>
<comment type="caution">
    <text evidence="2">The sequence shown here is derived from an EMBL/GenBank/DDBJ whole genome shotgun (WGS) entry which is preliminary data.</text>
</comment>
<dbReference type="OrthoDB" id="496981at2759"/>
<dbReference type="GO" id="GO:0005737">
    <property type="term" value="C:cytoplasm"/>
    <property type="evidence" value="ECO:0007669"/>
    <property type="project" value="TreeGrafter"/>
</dbReference>
<evidence type="ECO:0000313" key="3">
    <source>
        <dbReference type="Proteomes" id="UP000664132"/>
    </source>
</evidence>
<dbReference type="Proteomes" id="UP000664132">
    <property type="component" value="Unassembled WGS sequence"/>
</dbReference>
<dbReference type="PANTHER" id="PTHR48100">
    <property type="entry name" value="BROAD-SPECIFICITY PHOSPHATASE YOR283W-RELATED"/>
    <property type="match status" value="1"/>
</dbReference>
<dbReference type="CDD" id="cd07067">
    <property type="entry name" value="HP_PGM_like"/>
    <property type="match status" value="1"/>
</dbReference>
<accession>A0A8H7W7D5</accession>
<dbReference type="SUPFAM" id="SSF53254">
    <property type="entry name" value="Phosphoglycerate mutase-like"/>
    <property type="match status" value="1"/>
</dbReference>
<feature type="compositionally biased region" description="Basic and acidic residues" evidence="1">
    <location>
        <begin position="231"/>
        <end position="240"/>
    </location>
</feature>
<organism evidence="2 3">
    <name type="scientific">Cadophora malorum</name>
    <dbReference type="NCBI Taxonomy" id="108018"/>
    <lineage>
        <taxon>Eukaryota</taxon>
        <taxon>Fungi</taxon>
        <taxon>Dikarya</taxon>
        <taxon>Ascomycota</taxon>
        <taxon>Pezizomycotina</taxon>
        <taxon>Leotiomycetes</taxon>
        <taxon>Helotiales</taxon>
        <taxon>Ploettnerulaceae</taxon>
        <taxon>Cadophora</taxon>
    </lineage>
</organism>
<dbReference type="PANTHER" id="PTHR48100:SF54">
    <property type="entry name" value="PHOSPHATASE SPAC5H10.03-RELATED"/>
    <property type="match status" value="1"/>
</dbReference>
<sequence length="240" mass="26762">MNKTIYLVRHAQGGHNIANDFSIRDATLTPHGKEQCKALQAAFPFHNDVDFVMASPLRRTIQTAIESFTPALLRPGVQLLLLPQAQEISNKPCDTGFEKEELEAEIKKILGEEASEGGFDPKRIDYSVLEPGWSKKSGKFEASLEAVNARAAELRAWLWQRPEKSIVLVTHGAFLHYFTDDWEPFDPSHGTAYKNCEFRSFVFTDDSNEQEAHLVQVGKSGPRGVRPPGSHSKDISGAEN</sequence>
<dbReference type="AlphaFoldDB" id="A0A8H7W7D5"/>
<feature type="region of interest" description="Disordered" evidence="1">
    <location>
        <begin position="216"/>
        <end position="240"/>
    </location>
</feature>
<name>A0A8H7W7D5_9HELO</name>
<dbReference type="Pfam" id="PF00300">
    <property type="entry name" value="His_Phos_1"/>
    <property type="match status" value="1"/>
</dbReference>
<dbReference type="EMBL" id="JAFJYH010000239">
    <property type="protein sequence ID" value="KAG4415033.1"/>
    <property type="molecule type" value="Genomic_DNA"/>
</dbReference>
<dbReference type="InterPro" id="IPR029033">
    <property type="entry name" value="His_PPase_superfam"/>
</dbReference>
<evidence type="ECO:0008006" key="4">
    <source>
        <dbReference type="Google" id="ProtNLM"/>
    </source>
</evidence>